<evidence type="ECO:0000313" key="2">
    <source>
        <dbReference type="Proteomes" id="UP000018958"/>
    </source>
</evidence>
<dbReference type="AlphaFoldDB" id="W2WD97"/>
<dbReference type="Proteomes" id="UP000018958">
    <property type="component" value="Unassembled WGS sequence"/>
</dbReference>
<gene>
    <name evidence="1" type="ORF">F441_15562</name>
</gene>
<comment type="caution">
    <text evidence="1">The sequence shown here is derived from an EMBL/GenBank/DDBJ whole genome shotgun (WGS) entry which is preliminary data.</text>
</comment>
<dbReference type="EMBL" id="ANIX01003133">
    <property type="protein sequence ID" value="ETP08466.1"/>
    <property type="molecule type" value="Genomic_DNA"/>
</dbReference>
<evidence type="ECO:0000313" key="1">
    <source>
        <dbReference type="EMBL" id="ETP08466.1"/>
    </source>
</evidence>
<sequence length="96" mass="10727">MGKWMTIDNKRALVRQSREAPGMTQTQLAESVQQAFRLAKAPARNTVSLLPWQKAGLLATIRGVEEYDATDADNREEDDSDEEVIDLLLKIAAIEL</sequence>
<accession>W2WD97</accession>
<organism evidence="1 2">
    <name type="scientific">Phytophthora nicotianae CJ01A1</name>
    <dbReference type="NCBI Taxonomy" id="1317063"/>
    <lineage>
        <taxon>Eukaryota</taxon>
        <taxon>Sar</taxon>
        <taxon>Stramenopiles</taxon>
        <taxon>Oomycota</taxon>
        <taxon>Peronosporomycetes</taxon>
        <taxon>Peronosporales</taxon>
        <taxon>Peronosporaceae</taxon>
        <taxon>Phytophthora</taxon>
    </lineage>
</organism>
<name>W2WD97_PHYNI</name>
<reference evidence="1 2" key="1">
    <citation type="submission" date="2013-11" db="EMBL/GenBank/DDBJ databases">
        <title>The Genome Sequence of Phytophthora parasitica CJ01A1.</title>
        <authorList>
            <consortium name="The Broad Institute Genomics Platform"/>
            <person name="Russ C."/>
            <person name="Tyler B."/>
            <person name="Panabieres F."/>
            <person name="Shan W."/>
            <person name="Tripathy S."/>
            <person name="Grunwald N."/>
            <person name="Machado M."/>
            <person name="Johnson C.S."/>
            <person name="Walker B."/>
            <person name="Young S.K."/>
            <person name="Zeng Q."/>
            <person name="Gargeya S."/>
            <person name="Fitzgerald M."/>
            <person name="Haas B."/>
            <person name="Abouelleil A."/>
            <person name="Allen A.W."/>
            <person name="Alvarado L."/>
            <person name="Arachchi H.M."/>
            <person name="Berlin A.M."/>
            <person name="Chapman S.B."/>
            <person name="Gainer-Dewar J."/>
            <person name="Goldberg J."/>
            <person name="Griggs A."/>
            <person name="Gujja S."/>
            <person name="Hansen M."/>
            <person name="Howarth C."/>
            <person name="Imamovic A."/>
            <person name="Ireland A."/>
            <person name="Larimer J."/>
            <person name="McCowan C."/>
            <person name="Murphy C."/>
            <person name="Pearson M."/>
            <person name="Poon T.W."/>
            <person name="Priest M."/>
            <person name="Roberts A."/>
            <person name="Saif S."/>
            <person name="Shea T."/>
            <person name="Sisk P."/>
            <person name="Sykes S."/>
            <person name="Wortman J."/>
            <person name="Nusbaum C."/>
            <person name="Birren B."/>
        </authorList>
    </citation>
    <scope>NUCLEOTIDE SEQUENCE [LARGE SCALE GENOMIC DNA]</scope>
    <source>
        <strain evidence="1 2">CJ01A1</strain>
    </source>
</reference>
<dbReference type="OrthoDB" id="90327at2759"/>
<protein>
    <submittedName>
        <fullName evidence="1">Uncharacterized protein</fullName>
    </submittedName>
</protein>
<proteinExistence type="predicted"/>